<dbReference type="EMBL" id="QTJU01000016">
    <property type="protein sequence ID" value="RFM25701.1"/>
    <property type="molecule type" value="Genomic_DNA"/>
</dbReference>
<evidence type="ECO:0000313" key="4">
    <source>
        <dbReference type="Proteomes" id="UP000261284"/>
    </source>
</evidence>
<dbReference type="SUPFAM" id="SSF49899">
    <property type="entry name" value="Concanavalin A-like lectins/glucanases"/>
    <property type="match status" value="1"/>
</dbReference>
<organism evidence="3 4">
    <name type="scientific">Deminuibacter soli</name>
    <dbReference type="NCBI Taxonomy" id="2291815"/>
    <lineage>
        <taxon>Bacteria</taxon>
        <taxon>Pseudomonadati</taxon>
        <taxon>Bacteroidota</taxon>
        <taxon>Chitinophagia</taxon>
        <taxon>Chitinophagales</taxon>
        <taxon>Chitinophagaceae</taxon>
        <taxon>Deminuibacter</taxon>
    </lineage>
</organism>
<dbReference type="RefSeq" id="WP_116849779.1">
    <property type="nucleotide sequence ID" value="NZ_QTJU01000016.1"/>
</dbReference>
<keyword evidence="1" id="KW-0732">Signal</keyword>
<dbReference type="AlphaFoldDB" id="A0A3E1NCY6"/>
<dbReference type="GO" id="GO:0005975">
    <property type="term" value="P:carbohydrate metabolic process"/>
    <property type="evidence" value="ECO:0007669"/>
    <property type="project" value="UniProtKB-ARBA"/>
</dbReference>
<name>A0A3E1NCY6_9BACT</name>
<proteinExistence type="predicted"/>
<accession>A0A3E1NCY6</accession>
<feature type="chain" id="PRO_5017750677" evidence="1">
    <location>
        <begin position="20"/>
        <end position="374"/>
    </location>
</feature>
<evidence type="ECO:0000259" key="2">
    <source>
        <dbReference type="Pfam" id="PF06439"/>
    </source>
</evidence>
<evidence type="ECO:0000256" key="1">
    <source>
        <dbReference type="SAM" id="SignalP"/>
    </source>
</evidence>
<dbReference type="Proteomes" id="UP000261284">
    <property type="component" value="Unassembled WGS sequence"/>
</dbReference>
<gene>
    <name evidence="3" type="ORF">DXN05_23615</name>
</gene>
<comment type="caution">
    <text evidence="3">The sequence shown here is derived from an EMBL/GenBank/DDBJ whole genome shotgun (WGS) entry which is preliminary data.</text>
</comment>
<dbReference type="OrthoDB" id="2634655at2"/>
<dbReference type="Pfam" id="PF06439">
    <property type="entry name" value="3keto-disac_hyd"/>
    <property type="match status" value="1"/>
</dbReference>
<sequence length="374" mass="41701">MFQKLTAVFLLFLSLQAIAQKNKAQPSVINVALTAGNWDTAHGVVTFGEYKSKQAMQLQGGATTAVLKDVDFTDGTIEFDIEPSDRYFSSFYFRYAGKDNNECFYFRTQRAGNNSAIDAIQYTPTIKGVNLWDMLFHYQGNARFAANEWNHVKLVINGRQMQVYVNSTTPTLNIPILEGDSPHGALAFQGTVNIANLVIQPGATGNLPAFPGPDPTANDPQYLRKWLLGKPIVVPDSVEFSQHYIPAANAAWDTIWAERRGLINLTRQFGGSKQRRLVWLQTNIHADSAQTRKMQLGFSDDVWILLNGRFLYVDRNTYGSPIMKEPEGRCTIDNTSFSVPLKAGDNTLLIGVANNFYGWGIVARLDQLPGIHLE</sequence>
<protein>
    <submittedName>
        <fullName evidence="3">DUF1080 domain-containing protein</fullName>
    </submittedName>
</protein>
<dbReference type="InterPro" id="IPR013320">
    <property type="entry name" value="ConA-like_dom_sf"/>
</dbReference>
<reference evidence="3 4" key="1">
    <citation type="submission" date="2018-08" db="EMBL/GenBank/DDBJ databases">
        <title>Chitinophagaceae sp. K23C18032701, a novel bacterium isolated from forest soil.</title>
        <authorList>
            <person name="Wang C."/>
        </authorList>
    </citation>
    <scope>NUCLEOTIDE SEQUENCE [LARGE SCALE GENOMIC DNA]</scope>
    <source>
        <strain evidence="3 4">K23C18032701</strain>
    </source>
</reference>
<feature type="domain" description="3-keto-alpha-glucoside-1,2-lyase/3-keto-2-hydroxy-glucal hydratase" evidence="2">
    <location>
        <begin position="41"/>
        <end position="169"/>
    </location>
</feature>
<dbReference type="GO" id="GO:0004553">
    <property type="term" value="F:hydrolase activity, hydrolyzing O-glycosyl compounds"/>
    <property type="evidence" value="ECO:0007669"/>
    <property type="project" value="UniProtKB-ARBA"/>
</dbReference>
<dbReference type="Gene3D" id="2.60.120.560">
    <property type="entry name" value="Exo-inulinase, domain 1"/>
    <property type="match status" value="1"/>
</dbReference>
<keyword evidence="4" id="KW-1185">Reference proteome</keyword>
<evidence type="ECO:0000313" key="3">
    <source>
        <dbReference type="EMBL" id="RFM25701.1"/>
    </source>
</evidence>
<feature type="signal peptide" evidence="1">
    <location>
        <begin position="1"/>
        <end position="19"/>
    </location>
</feature>
<dbReference type="InterPro" id="IPR010496">
    <property type="entry name" value="AL/BT2_dom"/>
</dbReference>